<keyword evidence="1" id="KW-0812">Transmembrane</keyword>
<dbReference type="Pfam" id="PF20163">
    <property type="entry name" value="DUF6536"/>
    <property type="match status" value="1"/>
</dbReference>
<protein>
    <recommendedName>
        <fullName evidence="2">DUF6536 domain-containing protein</fullName>
    </recommendedName>
</protein>
<evidence type="ECO:0000313" key="4">
    <source>
        <dbReference type="Proteomes" id="UP000028045"/>
    </source>
</evidence>
<dbReference type="PANTHER" id="PTHR35395">
    <property type="entry name" value="DUF6536 DOMAIN-CONTAINING PROTEIN"/>
    <property type="match status" value="1"/>
</dbReference>
<reference evidence="3 4" key="1">
    <citation type="journal article" date="2014" name="BMC Genomics">
        <title>Comparative genome sequencing reveals chemotype-specific gene clusters in the toxigenic black mold Stachybotrys.</title>
        <authorList>
            <person name="Semeiks J."/>
            <person name="Borek D."/>
            <person name="Otwinowski Z."/>
            <person name="Grishin N.V."/>
        </authorList>
    </citation>
    <scope>NUCLEOTIDE SEQUENCE [LARGE SCALE GENOMIC DNA]</scope>
    <source>
        <strain evidence="4">CBS 109288 / IBT 7711</strain>
    </source>
</reference>
<dbReference type="PANTHER" id="PTHR35395:SF1">
    <property type="entry name" value="DUF6536 DOMAIN-CONTAINING PROTEIN"/>
    <property type="match status" value="1"/>
</dbReference>
<dbReference type="AlphaFoldDB" id="A0A084AVB6"/>
<dbReference type="EMBL" id="KL648534">
    <property type="protein sequence ID" value="KEY69245.1"/>
    <property type="molecule type" value="Genomic_DNA"/>
</dbReference>
<sequence>MAWAQNRYGIEGGDGMIQQGDCASARLKSLLLHLLINTFSSILLTASSAFVQAFSSPSRAEVDVAHQRGQWLHIGTLSWRNLLGISRKKVAVCIFLLLSSIPFHLLHNSLVFVSVSMSYYMVVGVTPYFIDELHWDPLDRLAYLQDLPGEWERLEPVQCIEAYSDSFQNTKRHVFLVTSTANYSNSVFLENSDYASVTDRSFSWMCSEGETGGQRGVCSPEELLQALGNGGQWHVNGRPTSHCLAEHVEAQCAVVFHHGIMVAVLVINGIMLLAMLYVIDRFNAEHLLDTVGDAVMSFLGNQDSTTWHMCLATRLDFEKPGFHETARKTIQQQAAEMGSWRYKETLDRIH</sequence>
<feature type="transmembrane region" description="Helical" evidence="1">
    <location>
        <begin position="260"/>
        <end position="279"/>
    </location>
</feature>
<evidence type="ECO:0000259" key="2">
    <source>
        <dbReference type="Pfam" id="PF20163"/>
    </source>
</evidence>
<evidence type="ECO:0000256" key="1">
    <source>
        <dbReference type="SAM" id="Phobius"/>
    </source>
</evidence>
<accession>A0A084AVB6</accession>
<feature type="transmembrane region" description="Helical" evidence="1">
    <location>
        <begin position="90"/>
        <end position="106"/>
    </location>
</feature>
<dbReference type="HOGENOM" id="CLU_055154_0_0_1"/>
<feature type="domain" description="DUF6536" evidence="2">
    <location>
        <begin position="2"/>
        <end position="130"/>
    </location>
</feature>
<evidence type="ECO:0000313" key="3">
    <source>
        <dbReference type="EMBL" id="KEY69245.1"/>
    </source>
</evidence>
<dbReference type="Proteomes" id="UP000028045">
    <property type="component" value="Unassembled WGS sequence"/>
</dbReference>
<name>A0A084AVB6_STACB</name>
<keyword evidence="4" id="KW-1185">Reference proteome</keyword>
<gene>
    <name evidence="3" type="ORF">S7711_01700</name>
</gene>
<keyword evidence="1" id="KW-0472">Membrane</keyword>
<proteinExistence type="predicted"/>
<organism evidence="3 4">
    <name type="scientific">Stachybotrys chartarum (strain CBS 109288 / IBT 7711)</name>
    <name type="common">Toxic black mold</name>
    <name type="synonym">Stilbospora chartarum</name>
    <dbReference type="NCBI Taxonomy" id="1280523"/>
    <lineage>
        <taxon>Eukaryota</taxon>
        <taxon>Fungi</taxon>
        <taxon>Dikarya</taxon>
        <taxon>Ascomycota</taxon>
        <taxon>Pezizomycotina</taxon>
        <taxon>Sordariomycetes</taxon>
        <taxon>Hypocreomycetidae</taxon>
        <taxon>Hypocreales</taxon>
        <taxon>Stachybotryaceae</taxon>
        <taxon>Stachybotrys</taxon>
    </lineage>
</organism>
<feature type="transmembrane region" description="Helical" evidence="1">
    <location>
        <begin position="30"/>
        <end position="51"/>
    </location>
</feature>
<keyword evidence="1" id="KW-1133">Transmembrane helix</keyword>
<dbReference type="InterPro" id="IPR046623">
    <property type="entry name" value="DUF6536"/>
</dbReference>